<dbReference type="CDD" id="cd01107">
    <property type="entry name" value="HTH_BmrR"/>
    <property type="match status" value="1"/>
</dbReference>
<protein>
    <submittedName>
        <fullName evidence="5">Multidrug-efflux transporter 1 regulator</fullName>
    </submittedName>
</protein>
<dbReference type="GO" id="GO:0003677">
    <property type="term" value="F:DNA binding"/>
    <property type="evidence" value="ECO:0007669"/>
    <property type="project" value="UniProtKB-KW"/>
</dbReference>
<keyword evidence="2" id="KW-0805">Transcription regulation</keyword>
<dbReference type="Gene3D" id="3.20.80.10">
    <property type="entry name" value="Regulatory factor, effector binding domain"/>
    <property type="match status" value="1"/>
</dbReference>
<dbReference type="KEGG" id="crw:CROST_013210"/>
<keyword evidence="6" id="KW-1185">Reference proteome</keyword>
<dbReference type="InterPro" id="IPR000551">
    <property type="entry name" value="MerR-type_HTH_dom"/>
</dbReference>
<dbReference type="InterPro" id="IPR009061">
    <property type="entry name" value="DNA-bd_dom_put_sf"/>
</dbReference>
<proteinExistence type="predicted"/>
<name>A0A1S8KXK0_9CLOT</name>
<dbReference type="EMBL" id="CP096983">
    <property type="protein sequence ID" value="URZ10611.1"/>
    <property type="molecule type" value="Genomic_DNA"/>
</dbReference>
<sequence length="269" mass="31992">MNNFSIGEISKLHNVSVQTLRYYDKIGLLKPKIVDEKSNYRYYSIEQFLQLDIIKYCKGIGLPLEQIKNIMGTNISTKELFEMIKVQKKIIEDRLKEMNDIKNYLDRINSKLASIIENENNKVFIKYNRERKYISFAYASKDSDEIEINYRKAVLNIEKFGENLRYDLAASAVYDDKRDKILYKNIMLTTNEKSPLNNDNIVTLPEGEYVTIYFEGKWFESKKYYNKIIKYINENNIKVRGDFHELYIFPKLDENNEEKTLTQLEILKV</sequence>
<evidence type="ECO:0000313" key="6">
    <source>
        <dbReference type="Proteomes" id="UP000190951"/>
    </source>
</evidence>
<evidence type="ECO:0000256" key="3">
    <source>
        <dbReference type="ARBA" id="ARBA00023125"/>
    </source>
</evidence>
<evidence type="ECO:0000256" key="4">
    <source>
        <dbReference type="ARBA" id="ARBA00023163"/>
    </source>
</evidence>
<dbReference type="PANTHER" id="PTHR30204:SF69">
    <property type="entry name" value="MERR-FAMILY TRANSCRIPTIONAL REGULATOR"/>
    <property type="match status" value="1"/>
</dbReference>
<evidence type="ECO:0000256" key="2">
    <source>
        <dbReference type="ARBA" id="ARBA00023015"/>
    </source>
</evidence>
<gene>
    <name evidence="5" type="primary">bmrR_1</name>
    <name evidence="5" type="ORF">CROST_013210</name>
</gene>
<reference evidence="5 6" key="1">
    <citation type="submission" date="2022-04" db="EMBL/GenBank/DDBJ databases">
        <title>Genome sequence of C. roseum typestrain.</title>
        <authorList>
            <person name="Poehlein A."/>
            <person name="Schoch T."/>
            <person name="Duerre P."/>
            <person name="Daniel R."/>
        </authorList>
    </citation>
    <scope>NUCLEOTIDE SEQUENCE [LARGE SCALE GENOMIC DNA]</scope>
    <source>
        <strain evidence="5 6">DSM 7320</strain>
    </source>
</reference>
<accession>A0A1S8KXK0</accession>
<dbReference type="Gene3D" id="1.10.1660.10">
    <property type="match status" value="1"/>
</dbReference>
<evidence type="ECO:0000256" key="1">
    <source>
        <dbReference type="ARBA" id="ARBA00022491"/>
    </source>
</evidence>
<dbReference type="InterPro" id="IPR047057">
    <property type="entry name" value="MerR_fam"/>
</dbReference>
<keyword evidence="1" id="KW-0678">Repressor</keyword>
<dbReference type="AlphaFoldDB" id="A0A1S8KXK0"/>
<dbReference type="SMART" id="SM00422">
    <property type="entry name" value="HTH_MERR"/>
    <property type="match status" value="1"/>
</dbReference>
<dbReference type="PANTHER" id="PTHR30204">
    <property type="entry name" value="REDOX-CYCLING DRUG-SENSING TRANSCRIPTIONAL ACTIVATOR SOXR"/>
    <property type="match status" value="1"/>
</dbReference>
<keyword evidence="3" id="KW-0238">DNA-binding</keyword>
<dbReference type="InterPro" id="IPR011256">
    <property type="entry name" value="Reg_factor_effector_dom_sf"/>
</dbReference>
<dbReference type="SUPFAM" id="SSF55136">
    <property type="entry name" value="Probable bacterial effector-binding domain"/>
    <property type="match status" value="1"/>
</dbReference>
<organism evidence="5 6">
    <name type="scientific">Clostridium felsineum</name>
    <dbReference type="NCBI Taxonomy" id="36839"/>
    <lineage>
        <taxon>Bacteria</taxon>
        <taxon>Bacillati</taxon>
        <taxon>Bacillota</taxon>
        <taxon>Clostridia</taxon>
        <taxon>Eubacteriales</taxon>
        <taxon>Clostridiaceae</taxon>
        <taxon>Clostridium</taxon>
    </lineage>
</organism>
<dbReference type="SUPFAM" id="SSF46955">
    <property type="entry name" value="Putative DNA-binding domain"/>
    <property type="match status" value="1"/>
</dbReference>
<dbReference type="STRING" id="84029.CROST_44170"/>
<dbReference type="PROSITE" id="PS50937">
    <property type="entry name" value="HTH_MERR_2"/>
    <property type="match status" value="1"/>
</dbReference>
<dbReference type="RefSeq" id="WP_077835536.1">
    <property type="nucleotide sequence ID" value="NZ_CP096983.1"/>
</dbReference>
<dbReference type="GO" id="GO:0003700">
    <property type="term" value="F:DNA-binding transcription factor activity"/>
    <property type="evidence" value="ECO:0007669"/>
    <property type="project" value="InterPro"/>
</dbReference>
<dbReference type="Pfam" id="PF13411">
    <property type="entry name" value="MerR_1"/>
    <property type="match status" value="1"/>
</dbReference>
<dbReference type="Proteomes" id="UP000190951">
    <property type="component" value="Chromosome"/>
</dbReference>
<keyword evidence="4" id="KW-0804">Transcription</keyword>
<evidence type="ECO:0000313" key="5">
    <source>
        <dbReference type="EMBL" id="URZ10611.1"/>
    </source>
</evidence>